<dbReference type="EMBL" id="BQNB010010839">
    <property type="protein sequence ID" value="GJS82634.1"/>
    <property type="molecule type" value="Genomic_DNA"/>
</dbReference>
<evidence type="ECO:0000256" key="1">
    <source>
        <dbReference type="SAM" id="Phobius"/>
    </source>
</evidence>
<proteinExistence type="predicted"/>
<organism evidence="2 3">
    <name type="scientific">Tanacetum coccineum</name>
    <dbReference type="NCBI Taxonomy" id="301880"/>
    <lineage>
        <taxon>Eukaryota</taxon>
        <taxon>Viridiplantae</taxon>
        <taxon>Streptophyta</taxon>
        <taxon>Embryophyta</taxon>
        <taxon>Tracheophyta</taxon>
        <taxon>Spermatophyta</taxon>
        <taxon>Magnoliopsida</taxon>
        <taxon>eudicotyledons</taxon>
        <taxon>Gunneridae</taxon>
        <taxon>Pentapetalae</taxon>
        <taxon>asterids</taxon>
        <taxon>campanulids</taxon>
        <taxon>Asterales</taxon>
        <taxon>Asteraceae</taxon>
        <taxon>Asteroideae</taxon>
        <taxon>Anthemideae</taxon>
        <taxon>Anthemidinae</taxon>
        <taxon>Tanacetum</taxon>
    </lineage>
</organism>
<keyword evidence="1" id="KW-0472">Membrane</keyword>
<keyword evidence="1" id="KW-1133">Transmembrane helix</keyword>
<evidence type="ECO:0008006" key="4">
    <source>
        <dbReference type="Google" id="ProtNLM"/>
    </source>
</evidence>
<keyword evidence="3" id="KW-1185">Reference proteome</keyword>
<protein>
    <recommendedName>
        <fullName evidence="4">Transmembrane protein</fullName>
    </recommendedName>
</protein>
<evidence type="ECO:0000313" key="3">
    <source>
        <dbReference type="Proteomes" id="UP001151760"/>
    </source>
</evidence>
<feature type="transmembrane region" description="Helical" evidence="1">
    <location>
        <begin position="136"/>
        <end position="158"/>
    </location>
</feature>
<reference evidence="2" key="2">
    <citation type="submission" date="2022-01" db="EMBL/GenBank/DDBJ databases">
        <authorList>
            <person name="Yamashiro T."/>
            <person name="Shiraishi A."/>
            <person name="Satake H."/>
            <person name="Nakayama K."/>
        </authorList>
    </citation>
    <scope>NUCLEOTIDE SEQUENCE</scope>
</reference>
<sequence>MMVVEVICDTHVLVMGWSKWGRRRIMLYTRVVKRCEESGMCGVRGVLDIVDYTGGDTRMDEACRHRTGGTTWLMDDDIRVTCMIGMVGEGDRFHLKIDWCMLFVLCGGLVVSIVLHKLRWDRGVMSTKILELCAECLSVFILRIGVGGLAVLSAYMIWDGGGFGDTQSRARSMSNV</sequence>
<comment type="caution">
    <text evidence="2">The sequence shown here is derived from an EMBL/GenBank/DDBJ whole genome shotgun (WGS) entry which is preliminary data.</text>
</comment>
<name>A0ABQ4YXU5_9ASTR</name>
<evidence type="ECO:0000313" key="2">
    <source>
        <dbReference type="EMBL" id="GJS82634.1"/>
    </source>
</evidence>
<dbReference type="Proteomes" id="UP001151760">
    <property type="component" value="Unassembled WGS sequence"/>
</dbReference>
<accession>A0ABQ4YXU5</accession>
<reference evidence="2" key="1">
    <citation type="journal article" date="2022" name="Int. J. Mol. Sci.">
        <title>Draft Genome of Tanacetum Coccineum: Genomic Comparison of Closely Related Tanacetum-Family Plants.</title>
        <authorList>
            <person name="Yamashiro T."/>
            <person name="Shiraishi A."/>
            <person name="Nakayama K."/>
            <person name="Satake H."/>
        </authorList>
    </citation>
    <scope>NUCLEOTIDE SEQUENCE</scope>
</reference>
<feature type="transmembrane region" description="Helical" evidence="1">
    <location>
        <begin position="93"/>
        <end position="115"/>
    </location>
</feature>
<gene>
    <name evidence="2" type="ORF">Tco_0749175</name>
</gene>
<keyword evidence="1" id="KW-0812">Transmembrane</keyword>